<dbReference type="AlphaFoldDB" id="A0A9Q3FNP6"/>
<proteinExistence type="predicted"/>
<dbReference type="EMBL" id="AVOT02045668">
    <property type="protein sequence ID" value="MBW0540995.1"/>
    <property type="molecule type" value="Genomic_DNA"/>
</dbReference>
<protein>
    <submittedName>
        <fullName evidence="1">Uncharacterized protein</fullName>
    </submittedName>
</protein>
<comment type="caution">
    <text evidence="1">The sequence shown here is derived from an EMBL/GenBank/DDBJ whole genome shotgun (WGS) entry which is preliminary data.</text>
</comment>
<name>A0A9Q3FNP6_9BASI</name>
<sequence>MFNCAFPSQVLLVTMNQHPTYHTTNAFYAHIRLLWNFLEDDHVPACPDQSQLHVFYHHFASSEEIQAVVDSPFAGYLLPPKAVITLQKAPLDARRSDMAL</sequence>
<reference evidence="1" key="1">
    <citation type="submission" date="2021-03" db="EMBL/GenBank/DDBJ databases">
        <title>Draft genome sequence of rust myrtle Austropuccinia psidii MF-1, a brazilian biotype.</title>
        <authorList>
            <person name="Quecine M.C."/>
            <person name="Pachon D.M.R."/>
            <person name="Bonatelli M.L."/>
            <person name="Correr F.H."/>
            <person name="Franceschini L.M."/>
            <person name="Leite T.F."/>
            <person name="Margarido G.R.A."/>
            <person name="Almeida C.A."/>
            <person name="Ferrarezi J.A."/>
            <person name="Labate C.A."/>
        </authorList>
    </citation>
    <scope>NUCLEOTIDE SEQUENCE</scope>
    <source>
        <strain evidence="1">MF-1</strain>
    </source>
</reference>
<dbReference type="Proteomes" id="UP000765509">
    <property type="component" value="Unassembled WGS sequence"/>
</dbReference>
<keyword evidence="2" id="KW-1185">Reference proteome</keyword>
<organism evidence="1 2">
    <name type="scientific">Austropuccinia psidii MF-1</name>
    <dbReference type="NCBI Taxonomy" id="1389203"/>
    <lineage>
        <taxon>Eukaryota</taxon>
        <taxon>Fungi</taxon>
        <taxon>Dikarya</taxon>
        <taxon>Basidiomycota</taxon>
        <taxon>Pucciniomycotina</taxon>
        <taxon>Pucciniomycetes</taxon>
        <taxon>Pucciniales</taxon>
        <taxon>Sphaerophragmiaceae</taxon>
        <taxon>Austropuccinia</taxon>
    </lineage>
</organism>
<gene>
    <name evidence="1" type="ORF">O181_080710</name>
</gene>
<evidence type="ECO:0000313" key="2">
    <source>
        <dbReference type="Proteomes" id="UP000765509"/>
    </source>
</evidence>
<evidence type="ECO:0000313" key="1">
    <source>
        <dbReference type="EMBL" id="MBW0540995.1"/>
    </source>
</evidence>
<accession>A0A9Q3FNP6</accession>